<keyword evidence="1 4" id="KW-0479">Metal-binding</keyword>
<feature type="domain" description="Ras-associating" evidence="7">
    <location>
        <begin position="564"/>
        <end position="656"/>
    </location>
</feature>
<accession>A0A6B2EGE5</accession>
<organism evidence="9">
    <name type="scientific">Phlebotomus kandelakii</name>
    <dbReference type="NCBI Taxonomy" id="1109342"/>
    <lineage>
        <taxon>Eukaryota</taxon>
        <taxon>Metazoa</taxon>
        <taxon>Ecdysozoa</taxon>
        <taxon>Arthropoda</taxon>
        <taxon>Hexapoda</taxon>
        <taxon>Insecta</taxon>
        <taxon>Pterygota</taxon>
        <taxon>Neoptera</taxon>
        <taxon>Endopterygota</taxon>
        <taxon>Diptera</taxon>
        <taxon>Nematocera</taxon>
        <taxon>Psychodoidea</taxon>
        <taxon>Psychodidae</taxon>
        <taxon>Phlebotomus</taxon>
        <taxon>Larroussius</taxon>
    </lineage>
</organism>
<feature type="compositionally biased region" description="Polar residues" evidence="5">
    <location>
        <begin position="280"/>
        <end position="307"/>
    </location>
</feature>
<keyword evidence="3 4" id="KW-0440">LIM domain</keyword>
<dbReference type="Pfam" id="PF00788">
    <property type="entry name" value="RA"/>
    <property type="match status" value="1"/>
</dbReference>
<evidence type="ECO:0000256" key="2">
    <source>
        <dbReference type="ARBA" id="ARBA00022833"/>
    </source>
</evidence>
<protein>
    <submittedName>
        <fullName evidence="9">Putative ras gtpase effector rassf2</fullName>
    </submittedName>
</protein>
<dbReference type="InterPro" id="IPR001781">
    <property type="entry name" value="Znf_LIM"/>
</dbReference>
<evidence type="ECO:0000313" key="9">
    <source>
        <dbReference type="EMBL" id="NBJ61722.1"/>
    </source>
</evidence>
<dbReference type="PROSITE" id="PS50023">
    <property type="entry name" value="LIM_DOMAIN_2"/>
    <property type="match status" value="1"/>
</dbReference>
<dbReference type="FunFam" id="2.10.110.10:FF:000104">
    <property type="entry name" value="Ras association domain-containing protein 2"/>
    <property type="match status" value="1"/>
</dbReference>
<feature type="compositionally biased region" description="Polar residues" evidence="5">
    <location>
        <begin position="351"/>
        <end position="368"/>
    </location>
</feature>
<dbReference type="FunFam" id="3.10.20.90:FF:000278">
    <property type="entry name" value="serine-rich adhesin for platelets"/>
    <property type="match status" value="1"/>
</dbReference>
<feature type="region of interest" description="Disordered" evidence="5">
    <location>
        <begin position="222"/>
        <end position="244"/>
    </location>
</feature>
<dbReference type="CDD" id="cd09401">
    <property type="entry name" value="LIM_TLP_like"/>
    <property type="match status" value="1"/>
</dbReference>
<dbReference type="Gene3D" id="3.10.20.90">
    <property type="entry name" value="Phosphatidylinositol 3-kinase Catalytic Subunit, Chain A, domain 1"/>
    <property type="match status" value="1"/>
</dbReference>
<dbReference type="CDD" id="cd21886">
    <property type="entry name" value="SARAH_RASSF2-like"/>
    <property type="match status" value="1"/>
</dbReference>
<evidence type="ECO:0000259" key="8">
    <source>
        <dbReference type="PROSITE" id="PS50951"/>
    </source>
</evidence>
<dbReference type="PANTHER" id="PTHR22738:SF15">
    <property type="entry name" value="LD40758P"/>
    <property type="match status" value="1"/>
</dbReference>
<dbReference type="EMBL" id="GIFK01004019">
    <property type="protein sequence ID" value="NBJ61722.1"/>
    <property type="molecule type" value="Transcribed_RNA"/>
</dbReference>
<feature type="compositionally biased region" description="Polar residues" evidence="5">
    <location>
        <begin position="506"/>
        <end position="521"/>
    </location>
</feature>
<feature type="region of interest" description="Disordered" evidence="5">
    <location>
        <begin position="467"/>
        <end position="487"/>
    </location>
</feature>
<evidence type="ECO:0000259" key="7">
    <source>
        <dbReference type="PROSITE" id="PS50200"/>
    </source>
</evidence>
<evidence type="ECO:0000256" key="1">
    <source>
        <dbReference type="ARBA" id="ARBA00022723"/>
    </source>
</evidence>
<evidence type="ECO:0000256" key="4">
    <source>
        <dbReference type="PROSITE-ProRule" id="PRU00125"/>
    </source>
</evidence>
<dbReference type="Pfam" id="PF00412">
    <property type="entry name" value="LIM"/>
    <property type="match status" value="1"/>
</dbReference>
<feature type="domain" description="LIM zinc-binding" evidence="6">
    <location>
        <begin position="2"/>
        <end position="63"/>
    </location>
</feature>
<dbReference type="PANTHER" id="PTHR22738">
    <property type="entry name" value="RASSF"/>
    <property type="match status" value="1"/>
</dbReference>
<feature type="region of interest" description="Disordered" evidence="5">
    <location>
        <begin position="351"/>
        <end position="370"/>
    </location>
</feature>
<dbReference type="InterPro" id="IPR000159">
    <property type="entry name" value="RA_dom"/>
</dbReference>
<dbReference type="InterPro" id="IPR029071">
    <property type="entry name" value="Ubiquitin-like_domsf"/>
</dbReference>
<feature type="region of interest" description="Disordered" evidence="5">
    <location>
        <begin position="266"/>
        <end position="307"/>
    </location>
</feature>
<dbReference type="SMART" id="SM00314">
    <property type="entry name" value="RA"/>
    <property type="match status" value="1"/>
</dbReference>
<evidence type="ECO:0000256" key="5">
    <source>
        <dbReference type="SAM" id="MobiDB-lite"/>
    </source>
</evidence>
<dbReference type="InterPro" id="IPR033614">
    <property type="entry name" value="RASSF1-6"/>
</dbReference>
<dbReference type="InterPro" id="IPR011524">
    <property type="entry name" value="SARAH_dom"/>
</dbReference>
<dbReference type="Gene3D" id="2.10.110.10">
    <property type="entry name" value="Cysteine Rich Protein"/>
    <property type="match status" value="1"/>
</dbReference>
<evidence type="ECO:0000259" key="6">
    <source>
        <dbReference type="PROSITE" id="PS50023"/>
    </source>
</evidence>
<feature type="domain" description="SARAH" evidence="8">
    <location>
        <begin position="664"/>
        <end position="711"/>
    </location>
</feature>
<dbReference type="PROSITE" id="PS00478">
    <property type="entry name" value="LIM_DOMAIN_1"/>
    <property type="match status" value="1"/>
</dbReference>
<feature type="compositionally biased region" description="Basic residues" evidence="5">
    <location>
        <begin position="544"/>
        <end position="556"/>
    </location>
</feature>
<dbReference type="AlphaFoldDB" id="A0A6B2EGE5"/>
<dbReference type="SMART" id="SM00132">
    <property type="entry name" value="LIM"/>
    <property type="match status" value="1"/>
</dbReference>
<proteinExistence type="predicted"/>
<evidence type="ECO:0000256" key="3">
    <source>
        <dbReference type="ARBA" id="ARBA00023038"/>
    </source>
</evidence>
<dbReference type="GO" id="GO:0007165">
    <property type="term" value="P:signal transduction"/>
    <property type="evidence" value="ECO:0007669"/>
    <property type="project" value="InterPro"/>
</dbReference>
<dbReference type="PROSITE" id="PS50951">
    <property type="entry name" value="SARAH"/>
    <property type="match status" value="1"/>
</dbReference>
<dbReference type="CDD" id="cd01784">
    <property type="entry name" value="RA_RASSF2_like"/>
    <property type="match status" value="1"/>
</dbReference>
<dbReference type="SUPFAM" id="SSF57716">
    <property type="entry name" value="Glucocorticoid receptor-like (DNA-binding domain)"/>
    <property type="match status" value="2"/>
</dbReference>
<reference evidence="9" key="1">
    <citation type="submission" date="2019-10" db="EMBL/GenBank/DDBJ databases">
        <title>Short sand fly seasons in Tbilisi, Georgia, hinder development of host immunity to saliva of the visceral leishmaniasis vector Phlebotomus kandelakii.</title>
        <authorList>
            <person name="Oliveira F."/>
            <person name="Giorgobiani E."/>
            <person name="Guimaraes-Costa A.B."/>
            <person name="Abdeladhim M."/>
            <person name="Oristian J."/>
            <person name="Tskhvaradze L."/>
            <person name="Tsertsvadze N."/>
            <person name="Zakalashvili M."/>
            <person name="Valenzuela J.G."/>
            <person name="Kamhawi S."/>
        </authorList>
    </citation>
    <scope>NUCLEOTIDE SEQUENCE</scope>
    <source>
        <strain evidence="9">Wild-capture in Tbilisi</strain>
        <tissue evidence="9">Salivary glands</tissue>
    </source>
</reference>
<feature type="region of interest" description="Disordered" evidence="5">
    <location>
        <begin position="506"/>
        <end position="556"/>
    </location>
</feature>
<dbReference type="GO" id="GO:0046872">
    <property type="term" value="F:metal ion binding"/>
    <property type="evidence" value="ECO:0007669"/>
    <property type="project" value="UniProtKB-KW"/>
</dbReference>
<keyword evidence="2 4" id="KW-0862">Zinc</keyword>
<feature type="region of interest" description="Disordered" evidence="5">
    <location>
        <begin position="72"/>
        <end position="95"/>
    </location>
</feature>
<dbReference type="PROSITE" id="PS50200">
    <property type="entry name" value="RA"/>
    <property type="match status" value="1"/>
</dbReference>
<name>A0A6B2EGE5_9DIPT</name>
<dbReference type="SUPFAM" id="SSF54236">
    <property type="entry name" value="Ubiquitin-like"/>
    <property type="match status" value="1"/>
</dbReference>
<sequence length="715" mass="81057">MWKCRKCGKSVYFAERKQSLGYDWHPECLRCEECGKRLNPGQHAEHKGVPYCHVPCYGALFGPQLFGHGTRVESHKSFGQNPKGDNKQLPNGGPTIARDQLDLKLKVYNHFFDNRSMEIRSREVNGRLVLEGALRVYWGVQGVIHLKEDDDQRTVVTVRKRNSCRYRNSMEVDPLSEFSDNAATLVSPTVDMSASITSEDCLDLSTSDSTTCDTCTWSEDMVPNSEDSSKDVSPTQKSATLPPKLDVKQLDWDEIDELLQVERQVDESERQFRTMPSPLPSQSSTEMSSAQTLSQDFTPDSLNTQNSSEEQLITAASHFSESTDDTEGSTLKPEDFEDFKKRIAEEFINGTNMMGSTNDGTLKSNQPIDPSRINDSLKLYSENIMSKSFNGMPSSMGNESYEIDFENAFKPYETMGGHVSPSRRKIRAMCGLQKSESVSTCTDTSETDTLVQGHLCKSKSGPNCFGMSGGEEEEDVPTLRPSTVKRNPNWERKGVSIKMDCYDELQTSSDSTPLNENSPNVRNGDDSDEGVVLRKPPKTGSTAIKRRSGNRRSRTKLKRRCSINGHFYNRETSFFTPPRGSMMSVWITSLVDTKEIINLLLEKYKVDSRPENFALFIVRDNGEQRRLKEDDYPLLVRVMLGPHEDVARIFLVDSHATPEISSEVAQFLNLSLSECRSILDRYSEEQEREVERIKEKYTEMRKRIVQRMESLKVRL</sequence>